<accession>W4GG36</accession>
<dbReference type="PROSITE" id="PS50078">
    <property type="entry name" value="POLO_BOX"/>
    <property type="match status" value="2"/>
</dbReference>
<dbReference type="InterPro" id="IPR011009">
    <property type="entry name" value="Kinase-like_dom_sf"/>
</dbReference>
<dbReference type="InterPro" id="IPR036947">
    <property type="entry name" value="POLO_box_dom_sf"/>
</dbReference>
<evidence type="ECO:0000256" key="4">
    <source>
        <dbReference type="ARBA" id="ARBA00022741"/>
    </source>
</evidence>
<evidence type="ECO:0000256" key="7">
    <source>
        <dbReference type="PROSITE-ProRule" id="PRU10141"/>
    </source>
</evidence>
<dbReference type="FunFam" id="3.30.200.20:FF:000091">
    <property type="entry name" value="Serine/threonine-protein kinase PLK"/>
    <property type="match status" value="1"/>
</dbReference>
<evidence type="ECO:0000256" key="2">
    <source>
        <dbReference type="ARBA" id="ARBA00022679"/>
    </source>
</evidence>
<dbReference type="Pfam" id="PF00659">
    <property type="entry name" value="POLO_box"/>
    <property type="match status" value="2"/>
</dbReference>
<organism evidence="11">
    <name type="scientific">Aphanomyces astaci</name>
    <name type="common">Crayfish plague agent</name>
    <dbReference type="NCBI Taxonomy" id="112090"/>
    <lineage>
        <taxon>Eukaryota</taxon>
        <taxon>Sar</taxon>
        <taxon>Stramenopiles</taxon>
        <taxon>Oomycota</taxon>
        <taxon>Saprolegniomycetes</taxon>
        <taxon>Saprolegniales</taxon>
        <taxon>Verrucalvaceae</taxon>
        <taxon>Aphanomyces</taxon>
    </lineage>
</organism>
<sequence>MAELQSTITERCVDEENRESTRTYTRHRFLGKGGFARCYEVTCDTTGAKFAGKIVEKQSLVKPKARLKFTSEIRIHRTLQHPRVVQFKHYFEDDANCYLLLELCTNQSLSDLLRRRKRLSEHEVRYYIHQLIQGVAYLHSKCVIHRDLKLGNLFLTTDMQLKIGDFGLASHLDSRDQKRRTMCGTPNYIAPEILNGHHNNGHSFEVDIWSTGVVMYTLLVGKPPFETKDVKHTYKLIRANDYAFPSDVALSATAKSLVMDLLQKDPTRRPSLASILSHPFLQEQSIPSHLPDTAMFITPSSSMPGGRHSRHHHRSPLAPLDVHLRPAKPPTAAILALPPSASSAITSQKQPLPPMYPVDLLDEIVENLTAAFYYVASADGENRVIGQSLLQAKLRVNMDDDDTLSPASLWVLQYVDYTAKYGLGYVLSNQCTGVYFNDATKIIASSTMFGYIDRSPDDQASESPQQVHSLSEYPVDLTKKVTLLGHFKEFIEGEETEESKCLQRNLLLDLPTVPTPMIYVSKWQKTRHCMMFRLSNGTVQTNFFDTTKLLLSHGGKQITFVDKSGRMHATSLYHAISSRALPDLLKRLKYVKDMLQQMVHNAKAA</sequence>
<reference evidence="11" key="1">
    <citation type="submission" date="2013-12" db="EMBL/GenBank/DDBJ databases">
        <title>The Genome Sequence of Aphanomyces astaci APO3.</title>
        <authorList>
            <consortium name="The Broad Institute Genomics Platform"/>
            <person name="Russ C."/>
            <person name="Tyler B."/>
            <person name="van West P."/>
            <person name="Dieguez-Uribeondo J."/>
            <person name="Young S.K."/>
            <person name="Zeng Q."/>
            <person name="Gargeya S."/>
            <person name="Fitzgerald M."/>
            <person name="Abouelleil A."/>
            <person name="Alvarado L."/>
            <person name="Chapman S.B."/>
            <person name="Gainer-Dewar J."/>
            <person name="Goldberg J."/>
            <person name="Griggs A."/>
            <person name="Gujja S."/>
            <person name="Hansen M."/>
            <person name="Howarth C."/>
            <person name="Imamovic A."/>
            <person name="Ireland A."/>
            <person name="Larimer J."/>
            <person name="McCowan C."/>
            <person name="Murphy C."/>
            <person name="Pearson M."/>
            <person name="Poon T.W."/>
            <person name="Priest M."/>
            <person name="Roberts A."/>
            <person name="Saif S."/>
            <person name="Shea T."/>
            <person name="Sykes S."/>
            <person name="Wortman J."/>
            <person name="Nusbaum C."/>
            <person name="Birren B."/>
        </authorList>
    </citation>
    <scope>NUCLEOTIDE SEQUENCE [LARGE SCALE GENOMIC DNA]</scope>
    <source>
        <strain evidence="11">APO3</strain>
    </source>
</reference>
<dbReference type="FunFam" id="1.10.510.10:FF:000571">
    <property type="entry name" value="Maternal embryonic leucine zipper kinase"/>
    <property type="match status" value="1"/>
</dbReference>
<dbReference type="OrthoDB" id="408964at2759"/>
<dbReference type="GO" id="GO:0004674">
    <property type="term" value="F:protein serine/threonine kinase activity"/>
    <property type="evidence" value="ECO:0007669"/>
    <property type="project" value="UniProtKB-KW"/>
</dbReference>
<feature type="domain" description="POLO box" evidence="10">
    <location>
        <begin position="410"/>
        <end position="493"/>
    </location>
</feature>
<name>W4GG36_APHAT</name>
<keyword evidence="1 8" id="KW-0723">Serine/threonine-protein kinase</keyword>
<dbReference type="CDD" id="cd13118">
    <property type="entry name" value="POLO_box_1"/>
    <property type="match status" value="1"/>
</dbReference>
<dbReference type="GeneID" id="20810108"/>
<dbReference type="SUPFAM" id="SSF56112">
    <property type="entry name" value="Protein kinase-like (PK-like)"/>
    <property type="match status" value="1"/>
</dbReference>
<dbReference type="VEuPathDB" id="FungiDB:H257_08112"/>
<dbReference type="Pfam" id="PF00069">
    <property type="entry name" value="Pkinase"/>
    <property type="match status" value="1"/>
</dbReference>
<keyword evidence="4 7" id="KW-0547">Nucleotide-binding</keyword>
<evidence type="ECO:0000256" key="1">
    <source>
        <dbReference type="ARBA" id="ARBA00022527"/>
    </source>
</evidence>
<dbReference type="InterPro" id="IPR000959">
    <property type="entry name" value="POLO_box_dom"/>
</dbReference>
<keyword evidence="6 7" id="KW-0067">ATP-binding</keyword>
<gene>
    <name evidence="11" type="ORF">H257_08112</name>
</gene>
<dbReference type="PROSITE" id="PS00108">
    <property type="entry name" value="PROTEIN_KINASE_ST"/>
    <property type="match status" value="1"/>
</dbReference>
<dbReference type="PROSITE" id="PS00107">
    <property type="entry name" value="PROTEIN_KINASE_ATP"/>
    <property type="match status" value="1"/>
</dbReference>
<dbReference type="Gene3D" id="3.30.200.20">
    <property type="entry name" value="Phosphorylase Kinase, domain 1"/>
    <property type="match status" value="1"/>
</dbReference>
<dbReference type="InterPro" id="IPR000719">
    <property type="entry name" value="Prot_kinase_dom"/>
</dbReference>
<dbReference type="STRING" id="112090.W4GG36"/>
<dbReference type="AlphaFoldDB" id="W4GG36"/>
<evidence type="ECO:0000256" key="3">
    <source>
        <dbReference type="ARBA" id="ARBA00022737"/>
    </source>
</evidence>
<keyword evidence="2 8" id="KW-0808">Transferase</keyword>
<proteinExistence type="inferred from homology"/>
<dbReference type="Gene3D" id="3.30.1120.30">
    <property type="entry name" value="POLO box domain"/>
    <property type="match status" value="2"/>
</dbReference>
<dbReference type="InterPro" id="IPR033695">
    <property type="entry name" value="POLO_box_2"/>
</dbReference>
<dbReference type="EC" id="2.7.11.21" evidence="8"/>
<dbReference type="Gene3D" id="1.10.510.10">
    <property type="entry name" value="Transferase(Phosphotransferase) domain 1"/>
    <property type="match status" value="1"/>
</dbReference>
<evidence type="ECO:0000256" key="5">
    <source>
        <dbReference type="ARBA" id="ARBA00022777"/>
    </source>
</evidence>
<evidence type="ECO:0000259" key="10">
    <source>
        <dbReference type="PROSITE" id="PS50078"/>
    </source>
</evidence>
<comment type="similarity">
    <text evidence="8">Belongs to the protein kinase superfamily. Ser/Thr protein kinase family. CDC5/Polo subfamily.</text>
</comment>
<dbReference type="InterPro" id="IPR033701">
    <property type="entry name" value="POLO_box_1"/>
</dbReference>
<comment type="catalytic activity">
    <reaction evidence="8">
        <text>L-threonyl-[protein] + ATP = O-phospho-L-threonyl-[protein] + ADP + H(+)</text>
        <dbReference type="Rhea" id="RHEA:46608"/>
        <dbReference type="Rhea" id="RHEA-COMP:11060"/>
        <dbReference type="Rhea" id="RHEA-COMP:11605"/>
        <dbReference type="ChEBI" id="CHEBI:15378"/>
        <dbReference type="ChEBI" id="CHEBI:30013"/>
        <dbReference type="ChEBI" id="CHEBI:30616"/>
        <dbReference type="ChEBI" id="CHEBI:61977"/>
        <dbReference type="ChEBI" id="CHEBI:456216"/>
        <dbReference type="EC" id="2.7.11.21"/>
    </reaction>
</comment>
<dbReference type="PANTHER" id="PTHR24345">
    <property type="entry name" value="SERINE/THREONINE-PROTEIN KINASE PLK"/>
    <property type="match status" value="1"/>
</dbReference>
<keyword evidence="5 8" id="KW-0418">Kinase</keyword>
<feature type="domain" description="Protein kinase" evidence="9">
    <location>
        <begin position="24"/>
        <end position="281"/>
    </location>
</feature>
<dbReference type="PROSITE" id="PS50011">
    <property type="entry name" value="PROTEIN_KINASE_DOM"/>
    <property type="match status" value="1"/>
</dbReference>
<evidence type="ECO:0000256" key="8">
    <source>
        <dbReference type="RuleBase" id="RU361162"/>
    </source>
</evidence>
<dbReference type="CDD" id="cd14099">
    <property type="entry name" value="STKc_PLK"/>
    <property type="match status" value="1"/>
</dbReference>
<dbReference type="RefSeq" id="XP_009832201.1">
    <property type="nucleotide sequence ID" value="XM_009833899.1"/>
</dbReference>
<keyword evidence="3" id="KW-0677">Repeat</keyword>
<dbReference type="SMART" id="SM00220">
    <property type="entry name" value="S_TKc"/>
    <property type="match status" value="1"/>
</dbReference>
<dbReference type="InterPro" id="IPR017441">
    <property type="entry name" value="Protein_kinase_ATP_BS"/>
</dbReference>
<feature type="domain" description="POLO box" evidence="10">
    <location>
        <begin position="519"/>
        <end position="600"/>
    </location>
</feature>
<dbReference type="PANTHER" id="PTHR24345:SF0">
    <property type="entry name" value="CELL CYCLE SERINE_THREONINE-PROTEIN KINASE CDC5_MSD2"/>
    <property type="match status" value="1"/>
</dbReference>
<evidence type="ECO:0000259" key="9">
    <source>
        <dbReference type="PROSITE" id="PS50011"/>
    </source>
</evidence>
<evidence type="ECO:0000256" key="6">
    <source>
        <dbReference type="ARBA" id="ARBA00022840"/>
    </source>
</evidence>
<dbReference type="GO" id="GO:0005634">
    <property type="term" value="C:nucleus"/>
    <property type="evidence" value="ECO:0007669"/>
    <property type="project" value="TreeGrafter"/>
</dbReference>
<feature type="binding site" evidence="7">
    <location>
        <position position="53"/>
    </location>
    <ligand>
        <name>ATP</name>
        <dbReference type="ChEBI" id="CHEBI:30616"/>
    </ligand>
</feature>
<dbReference type="EMBL" id="KI913130">
    <property type="protein sequence ID" value="ETV78620.1"/>
    <property type="molecule type" value="Genomic_DNA"/>
</dbReference>
<dbReference type="GO" id="GO:0005524">
    <property type="term" value="F:ATP binding"/>
    <property type="evidence" value="ECO:0007669"/>
    <property type="project" value="UniProtKB-UniRule"/>
</dbReference>
<dbReference type="CDD" id="cd13117">
    <property type="entry name" value="POLO_box_2"/>
    <property type="match status" value="1"/>
</dbReference>
<dbReference type="SUPFAM" id="SSF82615">
    <property type="entry name" value="Polo-box domain"/>
    <property type="match status" value="2"/>
</dbReference>
<evidence type="ECO:0000313" key="11">
    <source>
        <dbReference type="EMBL" id="ETV78620.1"/>
    </source>
</evidence>
<protein>
    <recommendedName>
        <fullName evidence="8">Serine/threonine-protein kinase PLK</fullName>
        <ecNumber evidence="8">2.7.11.21</ecNumber>
    </recommendedName>
    <alternativeName>
        <fullName evidence="8">Polo-like kinase</fullName>
    </alternativeName>
</protein>
<dbReference type="InterPro" id="IPR008271">
    <property type="entry name" value="Ser/Thr_kinase_AS"/>
</dbReference>